<dbReference type="HOGENOM" id="CLU_009289_6_1_9"/>
<evidence type="ECO:0000256" key="1">
    <source>
        <dbReference type="ARBA" id="ARBA00004162"/>
    </source>
</evidence>
<dbReference type="Gene3D" id="3.90.1310.10">
    <property type="entry name" value="Penicillin-binding protein 2a (Domain 2)"/>
    <property type="match status" value="1"/>
</dbReference>
<proteinExistence type="inferred from homology"/>
<dbReference type="Pfam" id="PF03793">
    <property type="entry name" value="PASTA"/>
    <property type="match status" value="1"/>
</dbReference>
<dbReference type="STRING" id="1218492.JG30_09690"/>
<dbReference type="PANTHER" id="PTHR30627">
    <property type="entry name" value="PEPTIDOGLYCAN D,D-TRANSPEPTIDASE"/>
    <property type="match status" value="1"/>
</dbReference>
<dbReference type="InterPro" id="IPR001460">
    <property type="entry name" value="PCN-bd_Tpept"/>
</dbReference>
<dbReference type="GO" id="GO:0008658">
    <property type="term" value="F:penicillin binding"/>
    <property type="evidence" value="ECO:0007669"/>
    <property type="project" value="InterPro"/>
</dbReference>
<dbReference type="SUPFAM" id="SSF54184">
    <property type="entry name" value="Penicillin-binding protein 2x (pbp-2x), c-terminal domain"/>
    <property type="match status" value="2"/>
</dbReference>
<comment type="subcellular location">
    <subcellularLocation>
        <location evidence="1">Cell membrane</location>
        <topology evidence="1">Single-pass membrane protein</topology>
    </subcellularLocation>
</comment>
<dbReference type="CDD" id="cd06575">
    <property type="entry name" value="PASTA_Pbp2x-like_2"/>
    <property type="match status" value="1"/>
</dbReference>
<dbReference type="AlphaFoldDB" id="A0A0F4LTJ0"/>
<evidence type="ECO:0000256" key="3">
    <source>
        <dbReference type="ARBA" id="ARBA00023136"/>
    </source>
</evidence>
<evidence type="ECO:0000259" key="5">
    <source>
        <dbReference type="PROSITE" id="PS51178"/>
    </source>
</evidence>
<dbReference type="Gene3D" id="2.20.70.70">
    <property type="match status" value="1"/>
</dbReference>
<dbReference type="InterPro" id="IPR005543">
    <property type="entry name" value="PASTA_dom"/>
</dbReference>
<gene>
    <name evidence="6" type="ORF">JG30_09690</name>
</gene>
<dbReference type="PROSITE" id="PS51178">
    <property type="entry name" value="PASTA"/>
    <property type="match status" value="1"/>
</dbReference>
<organism evidence="6 7">
    <name type="scientific">Bombilactobacillus mellifer</name>
    <dbReference type="NCBI Taxonomy" id="1218492"/>
    <lineage>
        <taxon>Bacteria</taxon>
        <taxon>Bacillati</taxon>
        <taxon>Bacillota</taxon>
        <taxon>Bacilli</taxon>
        <taxon>Lactobacillales</taxon>
        <taxon>Lactobacillaceae</taxon>
        <taxon>Bombilactobacillus</taxon>
    </lineage>
</organism>
<sequence>MKMTGNRRQYIIKKARHDRKIVGIWFLIVAALFFMGGLSRFAYIAVSGHVGNVDLNQRTTDKYRHQKILWAQRGTIYAHDGSKIAYSDKSYQIYAVLNKNYKDNQHKPLYVVDKTRTAHILSQYIPLSESEIYRILTPKNKNTFQVEFGSAGHNLSLNVKMAIEQHHLPGIYFYSTAARSYPNEVFASNTIGLAQPVTKHQQTDLQGTMGLEQYFNKELQGKNGYEIRNTDPEGYTLPQTRPAIKTPIQGKNIYTTLDQNYQQYLETLIKTVYRKYRPRQIQAIVTNPKTGDILAITQRPSFNPVTKVGLNKAWLNQATQITYEPGSVFKVLTLATAINSHRYNPNQYYHSGSVTVGGRVINDWNHTGWGDIPLSEAFPRSSNVGMVFLEQQIGADRWLKYLKTFHIGQKTGVTLPEEVRGKINFQRTSDQAVTAFGQSVAVTALQMVQALSAVGNKGQMMRPRIVSQIVDPNTGQVKKLPPHVAGQPITAKTAKAVLAAMRDVVQKDYGTGQAYKIDNQDIAVKTGTAQIPGQNGNYLTGSNDYIYSVAGLAPASNPKYLVYITMEQPQSLTEAPEKILSEVFNPMMQRLLGTGTIENVSAQTEAIAVADMTGKSRQQSINQLEKRKLKVGVVGTGNTIVQQLPVAKSKILTDQRVILLTNGLMTMPDVKDWSKNDLLKLSYITGKKIVMEGHGYAVQQSVAPGAILNKVDQIIVQLK</sequence>
<dbReference type="Pfam" id="PF03717">
    <property type="entry name" value="PBP_dimer"/>
    <property type="match status" value="1"/>
</dbReference>
<dbReference type="RefSeq" id="WP_046316665.1">
    <property type="nucleotide sequence ID" value="NZ_JBHSZT010000001.1"/>
</dbReference>
<dbReference type="CDD" id="cd06576">
    <property type="entry name" value="PASTA_Pbp2x-like_1"/>
    <property type="match status" value="1"/>
</dbReference>
<dbReference type="Pfam" id="PF00905">
    <property type="entry name" value="Transpeptidase"/>
    <property type="match status" value="1"/>
</dbReference>
<dbReference type="GO" id="GO:0071555">
    <property type="term" value="P:cell wall organization"/>
    <property type="evidence" value="ECO:0007669"/>
    <property type="project" value="TreeGrafter"/>
</dbReference>
<dbReference type="PATRIC" id="fig|1218492.5.peg.1110"/>
<comment type="caution">
    <text evidence="6">The sequence shown here is derived from an EMBL/GenBank/DDBJ whole genome shotgun (WGS) entry which is preliminary data.</text>
</comment>
<dbReference type="SUPFAM" id="SSF56519">
    <property type="entry name" value="Penicillin binding protein dimerisation domain"/>
    <property type="match status" value="1"/>
</dbReference>
<dbReference type="GO" id="GO:0005886">
    <property type="term" value="C:plasma membrane"/>
    <property type="evidence" value="ECO:0007669"/>
    <property type="project" value="UniProtKB-SubCell"/>
</dbReference>
<dbReference type="SUPFAM" id="SSF56601">
    <property type="entry name" value="beta-lactamase/transpeptidase-like"/>
    <property type="match status" value="1"/>
</dbReference>
<evidence type="ECO:0000256" key="2">
    <source>
        <dbReference type="ARBA" id="ARBA00007171"/>
    </source>
</evidence>
<dbReference type="Gene3D" id="3.40.710.10">
    <property type="entry name" value="DD-peptidase/beta-lactamase superfamily"/>
    <property type="match status" value="1"/>
</dbReference>
<keyword evidence="7" id="KW-1185">Reference proteome</keyword>
<dbReference type="PANTHER" id="PTHR30627:SF26">
    <property type="entry name" value="PENICILLIN-BINDING PROTEIN 2B"/>
    <property type="match status" value="1"/>
</dbReference>
<dbReference type="Proteomes" id="UP000033558">
    <property type="component" value="Unassembled WGS sequence"/>
</dbReference>
<evidence type="ECO:0000313" key="6">
    <source>
        <dbReference type="EMBL" id="KJY61915.1"/>
    </source>
</evidence>
<protein>
    <submittedName>
        <fullName evidence="6">Penicillin binding protein 2B</fullName>
    </submittedName>
</protein>
<dbReference type="EMBL" id="JXJQ01000008">
    <property type="protein sequence ID" value="KJY61915.1"/>
    <property type="molecule type" value="Genomic_DNA"/>
</dbReference>
<dbReference type="SMART" id="SM00740">
    <property type="entry name" value="PASTA"/>
    <property type="match status" value="1"/>
</dbReference>
<dbReference type="InterPro" id="IPR036138">
    <property type="entry name" value="PBP_dimer_sf"/>
</dbReference>
<evidence type="ECO:0000313" key="7">
    <source>
        <dbReference type="Proteomes" id="UP000033558"/>
    </source>
</evidence>
<dbReference type="Gene3D" id="3.30.70.2110">
    <property type="match status" value="1"/>
</dbReference>
<comment type="similarity">
    <text evidence="2">Belongs to the transpeptidase family.</text>
</comment>
<keyword evidence="3 4" id="KW-0472">Membrane</keyword>
<name>A0A0F4LTJ0_9LACO</name>
<feature type="transmembrane region" description="Helical" evidence="4">
    <location>
        <begin position="21"/>
        <end position="43"/>
    </location>
</feature>
<reference evidence="6 7" key="1">
    <citation type="submission" date="2015-01" db="EMBL/GenBank/DDBJ databases">
        <title>Comparative genomics of the lactic acid bacteria isolated from the honey bee gut.</title>
        <authorList>
            <person name="Ellegaard K.M."/>
            <person name="Tamarit D."/>
            <person name="Javelind E."/>
            <person name="Olofsson T."/>
            <person name="Andersson S.G."/>
            <person name="Vasquez A."/>
        </authorList>
    </citation>
    <scope>NUCLEOTIDE SEQUENCE [LARGE SCALE GENOMIC DNA]</scope>
    <source>
        <strain evidence="6 7">Bin4</strain>
    </source>
</reference>
<evidence type="ECO:0000256" key="4">
    <source>
        <dbReference type="SAM" id="Phobius"/>
    </source>
</evidence>
<dbReference type="OrthoDB" id="9804124at2"/>
<accession>A0A0F4LTJ0</accession>
<keyword evidence="4" id="KW-0812">Transmembrane</keyword>
<dbReference type="InterPro" id="IPR005311">
    <property type="entry name" value="PBP_dimer"/>
</dbReference>
<feature type="domain" description="PASTA" evidence="5">
    <location>
        <begin position="603"/>
        <end position="663"/>
    </location>
</feature>
<dbReference type="InterPro" id="IPR050515">
    <property type="entry name" value="Beta-lactam/transpept"/>
</dbReference>
<keyword evidence="4" id="KW-1133">Transmembrane helix</keyword>
<dbReference type="InterPro" id="IPR012338">
    <property type="entry name" value="Beta-lactam/transpept-like"/>
</dbReference>